<dbReference type="Gene3D" id="3.30.200.20">
    <property type="entry name" value="Phosphorylase Kinase, domain 1"/>
    <property type="match status" value="1"/>
</dbReference>
<dbReference type="InterPro" id="IPR045274">
    <property type="entry name" value="WAK-like"/>
</dbReference>
<dbReference type="GO" id="GO:0005886">
    <property type="term" value="C:plasma membrane"/>
    <property type="evidence" value="ECO:0007669"/>
    <property type="project" value="TreeGrafter"/>
</dbReference>
<evidence type="ECO:0000256" key="3">
    <source>
        <dbReference type="PROSITE-ProRule" id="PRU10141"/>
    </source>
</evidence>
<dbReference type="GO" id="GO:0004674">
    <property type="term" value="F:protein serine/threonine kinase activity"/>
    <property type="evidence" value="ECO:0007669"/>
    <property type="project" value="TreeGrafter"/>
</dbReference>
<evidence type="ECO:0000256" key="2">
    <source>
        <dbReference type="ARBA" id="ARBA00022840"/>
    </source>
</evidence>
<feature type="domain" description="Protein kinase" evidence="4">
    <location>
        <begin position="21"/>
        <end position="69"/>
    </location>
</feature>
<dbReference type="InterPro" id="IPR000719">
    <property type="entry name" value="Prot_kinase_dom"/>
</dbReference>
<proteinExistence type="predicted"/>
<dbReference type="GO" id="GO:0007166">
    <property type="term" value="P:cell surface receptor signaling pathway"/>
    <property type="evidence" value="ECO:0007669"/>
    <property type="project" value="InterPro"/>
</dbReference>
<name>A0A0A8Z107_ARUDO</name>
<protein>
    <recommendedName>
        <fullName evidence="4">Protein kinase domain-containing protein</fullName>
    </recommendedName>
</protein>
<dbReference type="SUPFAM" id="SSF56112">
    <property type="entry name" value="Protein kinase-like (PK-like)"/>
    <property type="match status" value="1"/>
</dbReference>
<dbReference type="EMBL" id="GBRH01267460">
    <property type="protein sequence ID" value="JAD30435.1"/>
    <property type="molecule type" value="Transcribed_RNA"/>
</dbReference>
<dbReference type="PROSITE" id="PS50011">
    <property type="entry name" value="PROTEIN_KINASE_DOM"/>
    <property type="match status" value="1"/>
</dbReference>
<sequence length="69" mass="8067">MGTVWQDFKIFTEDDITRITSNYSTLIGRGGFGEVYRGILDDDYDVVAVKRYIREGLRKEFMEEVSIHN</sequence>
<dbReference type="GO" id="GO:0005524">
    <property type="term" value="F:ATP binding"/>
    <property type="evidence" value="ECO:0007669"/>
    <property type="project" value="UniProtKB-UniRule"/>
</dbReference>
<dbReference type="PROSITE" id="PS00107">
    <property type="entry name" value="PROTEIN_KINASE_ATP"/>
    <property type="match status" value="1"/>
</dbReference>
<dbReference type="AlphaFoldDB" id="A0A0A8Z107"/>
<organism evidence="5">
    <name type="scientific">Arundo donax</name>
    <name type="common">Giant reed</name>
    <name type="synonym">Donax arundinaceus</name>
    <dbReference type="NCBI Taxonomy" id="35708"/>
    <lineage>
        <taxon>Eukaryota</taxon>
        <taxon>Viridiplantae</taxon>
        <taxon>Streptophyta</taxon>
        <taxon>Embryophyta</taxon>
        <taxon>Tracheophyta</taxon>
        <taxon>Spermatophyta</taxon>
        <taxon>Magnoliopsida</taxon>
        <taxon>Liliopsida</taxon>
        <taxon>Poales</taxon>
        <taxon>Poaceae</taxon>
        <taxon>PACMAD clade</taxon>
        <taxon>Arundinoideae</taxon>
        <taxon>Arundineae</taxon>
        <taxon>Arundo</taxon>
    </lineage>
</organism>
<evidence type="ECO:0000313" key="5">
    <source>
        <dbReference type="EMBL" id="JAD30435.1"/>
    </source>
</evidence>
<reference evidence="5" key="2">
    <citation type="journal article" date="2015" name="Data Brief">
        <title>Shoot transcriptome of the giant reed, Arundo donax.</title>
        <authorList>
            <person name="Barrero R.A."/>
            <person name="Guerrero F.D."/>
            <person name="Moolhuijzen P."/>
            <person name="Goolsby J.A."/>
            <person name="Tidwell J."/>
            <person name="Bellgard S.E."/>
            <person name="Bellgard M.I."/>
        </authorList>
    </citation>
    <scope>NUCLEOTIDE SEQUENCE</scope>
    <source>
        <tissue evidence="5">Shoot tissue taken approximately 20 cm above the soil surface</tissue>
    </source>
</reference>
<keyword evidence="2 3" id="KW-0067">ATP-binding</keyword>
<keyword evidence="1 3" id="KW-0547">Nucleotide-binding</keyword>
<evidence type="ECO:0000259" key="4">
    <source>
        <dbReference type="PROSITE" id="PS50011"/>
    </source>
</evidence>
<reference evidence="5" key="1">
    <citation type="submission" date="2014-09" db="EMBL/GenBank/DDBJ databases">
        <authorList>
            <person name="Magalhaes I.L.F."/>
            <person name="Oliveira U."/>
            <person name="Santos F.R."/>
            <person name="Vidigal T.H.D.A."/>
            <person name="Brescovit A.D."/>
            <person name="Santos A.J."/>
        </authorList>
    </citation>
    <scope>NUCLEOTIDE SEQUENCE</scope>
    <source>
        <tissue evidence="5">Shoot tissue taken approximately 20 cm above the soil surface</tissue>
    </source>
</reference>
<dbReference type="InterPro" id="IPR017441">
    <property type="entry name" value="Protein_kinase_ATP_BS"/>
</dbReference>
<dbReference type="PANTHER" id="PTHR27005:SF87">
    <property type="entry name" value="OS11G0556600 PROTEIN"/>
    <property type="match status" value="1"/>
</dbReference>
<accession>A0A0A8Z107</accession>
<feature type="binding site" evidence="3">
    <location>
        <position position="50"/>
    </location>
    <ligand>
        <name>ATP</name>
        <dbReference type="ChEBI" id="CHEBI:30616"/>
    </ligand>
</feature>
<dbReference type="InterPro" id="IPR011009">
    <property type="entry name" value="Kinase-like_dom_sf"/>
</dbReference>
<dbReference type="PANTHER" id="PTHR27005">
    <property type="entry name" value="WALL-ASSOCIATED RECEPTOR KINASE-LIKE 21"/>
    <property type="match status" value="1"/>
</dbReference>
<evidence type="ECO:0000256" key="1">
    <source>
        <dbReference type="ARBA" id="ARBA00022741"/>
    </source>
</evidence>